<dbReference type="KEGG" id="caml:H6X83_00600"/>
<evidence type="ECO:0000313" key="2">
    <source>
        <dbReference type="EMBL" id="QNO18204.1"/>
    </source>
</evidence>
<dbReference type="InterPro" id="IPR003615">
    <property type="entry name" value="HNH_nuc"/>
</dbReference>
<dbReference type="GO" id="GO:0004519">
    <property type="term" value="F:endonuclease activity"/>
    <property type="evidence" value="ECO:0007669"/>
    <property type="project" value="UniProtKB-KW"/>
</dbReference>
<keyword evidence="2" id="KW-0540">Nuclease</keyword>
<accession>A0A7G9WHP2</accession>
<dbReference type="RefSeq" id="WP_212507269.1">
    <property type="nucleotide sequence ID" value="NZ_CP060696.1"/>
</dbReference>
<protein>
    <submittedName>
        <fullName evidence="2">HNH endonuclease</fullName>
    </submittedName>
</protein>
<evidence type="ECO:0000259" key="1">
    <source>
        <dbReference type="Pfam" id="PF13391"/>
    </source>
</evidence>
<keyword evidence="3" id="KW-1185">Reference proteome</keyword>
<dbReference type="AlphaFoldDB" id="A0A7G9WHP2"/>
<dbReference type="EMBL" id="CP060696">
    <property type="protein sequence ID" value="QNO18204.1"/>
    <property type="molecule type" value="Genomic_DNA"/>
</dbReference>
<dbReference type="CDD" id="cd00085">
    <property type="entry name" value="HNHc"/>
    <property type="match status" value="1"/>
</dbReference>
<evidence type="ECO:0000313" key="3">
    <source>
        <dbReference type="Proteomes" id="UP000516046"/>
    </source>
</evidence>
<reference evidence="2 3" key="1">
    <citation type="submission" date="2020-08" db="EMBL/GenBank/DDBJ databases">
        <authorList>
            <person name="Ren C."/>
            <person name="Gu Y."/>
            <person name="Xu Y."/>
        </authorList>
    </citation>
    <scope>NUCLEOTIDE SEQUENCE [LARGE SCALE GENOMIC DNA]</scope>
    <source>
        <strain evidence="2 3">LBM18003</strain>
    </source>
</reference>
<proteinExistence type="predicted"/>
<dbReference type="Pfam" id="PF13391">
    <property type="entry name" value="HNH_2"/>
    <property type="match status" value="1"/>
</dbReference>
<gene>
    <name evidence="2" type="ORF">H6X83_00600</name>
</gene>
<keyword evidence="2" id="KW-0378">Hydrolase</keyword>
<organism evidence="2 3">
    <name type="scientific">Caproicibacterium amylolyticum</name>
    <dbReference type="NCBI Taxonomy" id="2766537"/>
    <lineage>
        <taxon>Bacteria</taxon>
        <taxon>Bacillati</taxon>
        <taxon>Bacillota</taxon>
        <taxon>Clostridia</taxon>
        <taxon>Eubacteriales</taxon>
        <taxon>Oscillospiraceae</taxon>
        <taxon>Caproicibacterium</taxon>
    </lineage>
</organism>
<name>A0A7G9WHP2_9FIRM</name>
<sequence>MGNRMYQCTTLSSEEWKDVLSTMEKGSLVYSVVGTVYQSNDHRLNASAIAEILGVSHFIILNKQVGLFGRYIYDHYTFLNCPLRDNGEIRWWNIVFDGEDVFTEDNKACQPRCDWILKPEMLEAINVLKLFPKQGRKTAGTPKNLYKVTRMYQDIQHLKGKERECIIKARCNQGQIRKNALAKYHACELCGMKVQPLLVASHIKPWCDSNPDEKGDIDNIMLLCPQHDALFDRKLISFDEDGTILINSNIDDEDKKLLGIHEGQKVTLTERREAYMEYHRGKFYENNISEK</sequence>
<keyword evidence="2" id="KW-0255">Endonuclease</keyword>
<dbReference type="Proteomes" id="UP000516046">
    <property type="component" value="Chromosome"/>
</dbReference>
<feature type="domain" description="HNH nuclease" evidence="1">
    <location>
        <begin position="187"/>
        <end position="239"/>
    </location>
</feature>